<evidence type="ECO:0000256" key="1">
    <source>
        <dbReference type="SAM" id="MobiDB-lite"/>
    </source>
</evidence>
<comment type="caution">
    <text evidence="3">The sequence shown here is derived from an EMBL/GenBank/DDBJ whole genome shotgun (WGS) entry which is preliminary data.</text>
</comment>
<sequence length="311" mass="34693">MAEERTQNLGVLRSMFPTVDPEVCEAVFDTNGGKLEESINALLSMVDPDYQAEEAVPVQTITGHVTSTSREQIQRDEELARTLAMEADREARYYEQSVRAQRQQTNQEKEQQSNQGDFFADELPVIKEKIATAAHTAADTTKKKVKEWYEKFKSSVRDDDSSHMTGAQYTNLPADEADHALLTDDYPPQSQMRTQDAYSNKYNKSGGYTSQYNRAGVYTSSYNPSSDVDRDAITTVYNPPQHSSESPTRPSESNNEPIRIIRDKSSSSLAATVDDDDDDNDLTKPLPYTVSGNIGNTKPAVPPRPNDSSQE</sequence>
<feature type="domain" description="CUE" evidence="2">
    <location>
        <begin position="4"/>
        <end position="47"/>
    </location>
</feature>
<dbReference type="PROSITE" id="PS51140">
    <property type="entry name" value="CUE"/>
    <property type="match status" value="1"/>
</dbReference>
<dbReference type="InterPro" id="IPR003892">
    <property type="entry name" value="CUE"/>
</dbReference>
<dbReference type="OrthoDB" id="9942608at2759"/>
<dbReference type="EMBL" id="CAJVPJ010000404">
    <property type="protein sequence ID" value="CAG8521219.1"/>
    <property type="molecule type" value="Genomic_DNA"/>
</dbReference>
<reference evidence="3" key="1">
    <citation type="submission" date="2021-06" db="EMBL/GenBank/DDBJ databases">
        <authorList>
            <person name="Kallberg Y."/>
            <person name="Tangrot J."/>
            <person name="Rosling A."/>
        </authorList>
    </citation>
    <scope>NUCLEOTIDE SEQUENCE</scope>
    <source>
        <strain evidence="3">IA702</strain>
    </source>
</reference>
<dbReference type="AlphaFoldDB" id="A0A9N9FBB1"/>
<feature type="region of interest" description="Disordered" evidence="1">
    <location>
        <begin position="154"/>
        <end position="311"/>
    </location>
</feature>
<accession>A0A9N9FBB1</accession>
<gene>
    <name evidence="3" type="ORF">POCULU_LOCUS3581</name>
</gene>
<dbReference type="PANTHER" id="PTHR16461:SF5">
    <property type="entry name" value="TOLL-INTERACTING PROTEIN"/>
    <property type="match status" value="1"/>
</dbReference>
<name>A0A9N9FBB1_9GLOM</name>
<dbReference type="InterPro" id="IPR009060">
    <property type="entry name" value="UBA-like_sf"/>
</dbReference>
<dbReference type="GO" id="GO:0005737">
    <property type="term" value="C:cytoplasm"/>
    <property type="evidence" value="ECO:0007669"/>
    <property type="project" value="TreeGrafter"/>
</dbReference>
<dbReference type="CDD" id="cd14279">
    <property type="entry name" value="CUE"/>
    <property type="match status" value="1"/>
</dbReference>
<feature type="region of interest" description="Disordered" evidence="1">
    <location>
        <begin position="94"/>
        <end position="118"/>
    </location>
</feature>
<protein>
    <submittedName>
        <fullName evidence="3">7408_t:CDS:1</fullName>
    </submittedName>
</protein>
<feature type="compositionally biased region" description="Polar residues" evidence="1">
    <location>
        <begin position="188"/>
        <end position="226"/>
    </location>
</feature>
<dbReference type="GO" id="GO:0006511">
    <property type="term" value="P:ubiquitin-dependent protein catabolic process"/>
    <property type="evidence" value="ECO:0007669"/>
    <property type="project" value="TreeGrafter"/>
</dbReference>
<keyword evidence="4" id="KW-1185">Reference proteome</keyword>
<dbReference type="GO" id="GO:0031624">
    <property type="term" value="F:ubiquitin conjugating enzyme binding"/>
    <property type="evidence" value="ECO:0007669"/>
    <property type="project" value="TreeGrafter"/>
</dbReference>
<dbReference type="PANTHER" id="PTHR16461">
    <property type="entry name" value="TOLL-INTERACTING PROTEIN"/>
    <property type="match status" value="1"/>
</dbReference>
<evidence type="ECO:0000313" key="4">
    <source>
        <dbReference type="Proteomes" id="UP000789572"/>
    </source>
</evidence>
<organism evidence="3 4">
    <name type="scientific">Paraglomus occultum</name>
    <dbReference type="NCBI Taxonomy" id="144539"/>
    <lineage>
        <taxon>Eukaryota</taxon>
        <taxon>Fungi</taxon>
        <taxon>Fungi incertae sedis</taxon>
        <taxon>Mucoromycota</taxon>
        <taxon>Glomeromycotina</taxon>
        <taxon>Glomeromycetes</taxon>
        <taxon>Paraglomerales</taxon>
        <taxon>Paraglomeraceae</taxon>
        <taxon>Paraglomus</taxon>
    </lineage>
</organism>
<evidence type="ECO:0000313" key="3">
    <source>
        <dbReference type="EMBL" id="CAG8521219.1"/>
    </source>
</evidence>
<dbReference type="SUPFAM" id="SSF46934">
    <property type="entry name" value="UBA-like"/>
    <property type="match status" value="1"/>
</dbReference>
<evidence type="ECO:0000259" key="2">
    <source>
        <dbReference type="PROSITE" id="PS51140"/>
    </source>
</evidence>
<feature type="compositionally biased region" description="Polar residues" evidence="1">
    <location>
        <begin position="235"/>
        <end position="256"/>
    </location>
</feature>
<dbReference type="Pfam" id="PF02845">
    <property type="entry name" value="CUE"/>
    <property type="match status" value="1"/>
</dbReference>
<dbReference type="GO" id="GO:0043130">
    <property type="term" value="F:ubiquitin binding"/>
    <property type="evidence" value="ECO:0007669"/>
    <property type="project" value="InterPro"/>
</dbReference>
<proteinExistence type="predicted"/>
<dbReference type="Gene3D" id="1.10.8.10">
    <property type="entry name" value="DNA helicase RuvA subunit, C-terminal domain"/>
    <property type="match status" value="1"/>
</dbReference>
<dbReference type="Proteomes" id="UP000789572">
    <property type="component" value="Unassembled WGS sequence"/>
</dbReference>